<comment type="caution">
    <text evidence="1">The sequence shown here is derived from an EMBL/GenBank/DDBJ whole genome shotgun (WGS) entry which is preliminary data.</text>
</comment>
<evidence type="ECO:0000313" key="1">
    <source>
        <dbReference type="EMBL" id="KAK9001142.1"/>
    </source>
</evidence>
<accession>A0ABR2QKD1</accession>
<sequence length="171" mass="18797">MPLDSLVVFDLEYDDSSLYLERMTKRRMDALVELSGGYALRGCCPYWDFSTAEHVLVCVPMDAIESTRESVVNRMEFYSSRNHPPNSGDKTKEDTLVTVVGITRKSLACSMGIPMEEHSSSCVVATDIVKIATPINLTTALPNLSGPPKVVVVDPITVECREEDVPSATSH</sequence>
<keyword evidence="2" id="KW-1185">Reference proteome</keyword>
<name>A0ABR2QKD1_9ROSI</name>
<reference evidence="1 2" key="1">
    <citation type="journal article" date="2024" name="G3 (Bethesda)">
        <title>Genome assembly of Hibiscus sabdariffa L. provides insights into metabolisms of medicinal natural products.</title>
        <authorList>
            <person name="Kim T."/>
        </authorList>
    </citation>
    <scope>NUCLEOTIDE SEQUENCE [LARGE SCALE GENOMIC DNA]</scope>
    <source>
        <strain evidence="1">TK-2024</strain>
        <tissue evidence="1">Old leaves</tissue>
    </source>
</reference>
<organism evidence="1 2">
    <name type="scientific">Hibiscus sabdariffa</name>
    <name type="common">roselle</name>
    <dbReference type="NCBI Taxonomy" id="183260"/>
    <lineage>
        <taxon>Eukaryota</taxon>
        <taxon>Viridiplantae</taxon>
        <taxon>Streptophyta</taxon>
        <taxon>Embryophyta</taxon>
        <taxon>Tracheophyta</taxon>
        <taxon>Spermatophyta</taxon>
        <taxon>Magnoliopsida</taxon>
        <taxon>eudicotyledons</taxon>
        <taxon>Gunneridae</taxon>
        <taxon>Pentapetalae</taxon>
        <taxon>rosids</taxon>
        <taxon>malvids</taxon>
        <taxon>Malvales</taxon>
        <taxon>Malvaceae</taxon>
        <taxon>Malvoideae</taxon>
        <taxon>Hibiscus</taxon>
    </lineage>
</organism>
<dbReference type="Proteomes" id="UP001396334">
    <property type="component" value="Unassembled WGS sequence"/>
</dbReference>
<dbReference type="EMBL" id="JBBPBN010000036">
    <property type="protein sequence ID" value="KAK9001142.1"/>
    <property type="molecule type" value="Genomic_DNA"/>
</dbReference>
<gene>
    <name evidence="1" type="ORF">V6N11_082933</name>
</gene>
<proteinExistence type="predicted"/>
<protein>
    <submittedName>
        <fullName evidence="1">Uncharacterized protein</fullName>
    </submittedName>
</protein>
<evidence type="ECO:0000313" key="2">
    <source>
        <dbReference type="Proteomes" id="UP001396334"/>
    </source>
</evidence>